<name>A0AAN9USG4_9PEZI</name>
<evidence type="ECO:0000256" key="2">
    <source>
        <dbReference type="ARBA" id="ARBA00022801"/>
    </source>
</evidence>
<feature type="compositionally biased region" description="Polar residues" evidence="6">
    <location>
        <begin position="1"/>
        <end position="17"/>
    </location>
</feature>
<feature type="region of interest" description="Disordered" evidence="6">
    <location>
        <begin position="592"/>
        <end position="867"/>
    </location>
</feature>
<keyword evidence="4" id="KW-0456">Lyase</keyword>
<feature type="compositionally biased region" description="Basic and acidic residues" evidence="6">
    <location>
        <begin position="931"/>
        <end position="946"/>
    </location>
</feature>
<feature type="compositionally biased region" description="Basic and acidic residues" evidence="6">
    <location>
        <begin position="751"/>
        <end position="770"/>
    </location>
</feature>
<feature type="compositionally biased region" description="Polar residues" evidence="6">
    <location>
        <begin position="100"/>
        <end position="109"/>
    </location>
</feature>
<keyword evidence="8" id="KW-1185">Reference proteome</keyword>
<feature type="region of interest" description="Disordered" evidence="6">
    <location>
        <begin position="129"/>
        <end position="182"/>
    </location>
</feature>
<protein>
    <submittedName>
        <fullName evidence="7">Uncharacterized protein</fullName>
    </submittedName>
</protein>
<keyword evidence="5" id="KW-0326">Glycosidase</keyword>
<organism evidence="7 8">
    <name type="scientific">Diatrype stigma</name>
    <dbReference type="NCBI Taxonomy" id="117547"/>
    <lineage>
        <taxon>Eukaryota</taxon>
        <taxon>Fungi</taxon>
        <taxon>Dikarya</taxon>
        <taxon>Ascomycota</taxon>
        <taxon>Pezizomycotina</taxon>
        <taxon>Sordariomycetes</taxon>
        <taxon>Xylariomycetidae</taxon>
        <taxon>Xylariales</taxon>
        <taxon>Diatrypaceae</taxon>
        <taxon>Diatrype</taxon>
    </lineage>
</organism>
<feature type="compositionally biased region" description="Basic and acidic residues" evidence="6">
    <location>
        <begin position="728"/>
        <end position="740"/>
    </location>
</feature>
<dbReference type="GO" id="GO:0005737">
    <property type="term" value="C:cytoplasm"/>
    <property type="evidence" value="ECO:0007669"/>
    <property type="project" value="TreeGrafter"/>
</dbReference>
<dbReference type="PANTHER" id="PTHR42909:SF1">
    <property type="entry name" value="CARBOHYDRATE KINASE PFKB DOMAIN-CONTAINING PROTEIN"/>
    <property type="match status" value="1"/>
</dbReference>
<feature type="region of interest" description="Disordered" evidence="6">
    <location>
        <begin position="1"/>
        <end position="109"/>
    </location>
</feature>
<reference evidence="7 8" key="1">
    <citation type="submission" date="2024-02" db="EMBL/GenBank/DDBJ databases">
        <title>De novo assembly and annotation of 12 fungi associated with fruit tree decline syndrome in Ontario, Canada.</title>
        <authorList>
            <person name="Sulman M."/>
            <person name="Ellouze W."/>
            <person name="Ilyukhin E."/>
        </authorList>
    </citation>
    <scope>NUCLEOTIDE SEQUENCE [LARGE SCALE GENOMIC DNA]</scope>
    <source>
        <strain evidence="7 8">M11/M66-122</strain>
    </source>
</reference>
<dbReference type="Pfam" id="PF04227">
    <property type="entry name" value="Indigoidine_A"/>
    <property type="match status" value="1"/>
</dbReference>
<evidence type="ECO:0000313" key="8">
    <source>
        <dbReference type="Proteomes" id="UP001320420"/>
    </source>
</evidence>
<dbReference type="Proteomes" id="UP001320420">
    <property type="component" value="Unassembled WGS sequence"/>
</dbReference>
<evidence type="ECO:0000256" key="5">
    <source>
        <dbReference type="ARBA" id="ARBA00023295"/>
    </source>
</evidence>
<dbReference type="SUPFAM" id="SSF110581">
    <property type="entry name" value="Indigoidine synthase A-like"/>
    <property type="match status" value="1"/>
</dbReference>
<evidence type="ECO:0000256" key="4">
    <source>
        <dbReference type="ARBA" id="ARBA00023239"/>
    </source>
</evidence>
<dbReference type="EMBL" id="JAKJXP020000038">
    <property type="protein sequence ID" value="KAK7752467.1"/>
    <property type="molecule type" value="Genomic_DNA"/>
</dbReference>
<dbReference type="InterPro" id="IPR011009">
    <property type="entry name" value="Kinase-like_dom_sf"/>
</dbReference>
<feature type="compositionally biased region" description="Low complexity" evidence="6">
    <location>
        <begin position="46"/>
        <end position="73"/>
    </location>
</feature>
<gene>
    <name evidence="7" type="ORF">SLS62_005620</name>
</gene>
<feature type="region of interest" description="Disordered" evidence="6">
    <location>
        <begin position="1002"/>
        <end position="1062"/>
    </location>
</feature>
<feature type="compositionally biased region" description="Polar residues" evidence="6">
    <location>
        <begin position="806"/>
        <end position="820"/>
    </location>
</feature>
<feature type="compositionally biased region" description="Polar residues" evidence="6">
    <location>
        <begin position="772"/>
        <end position="784"/>
    </location>
</feature>
<dbReference type="GO" id="GO:0016798">
    <property type="term" value="F:hydrolase activity, acting on glycosyl bonds"/>
    <property type="evidence" value="ECO:0007669"/>
    <property type="project" value="UniProtKB-KW"/>
</dbReference>
<feature type="compositionally biased region" description="Low complexity" evidence="6">
    <location>
        <begin position="1007"/>
        <end position="1016"/>
    </location>
</feature>
<accession>A0AAN9USG4</accession>
<feature type="compositionally biased region" description="Polar residues" evidence="6">
    <location>
        <begin position="851"/>
        <end position="867"/>
    </location>
</feature>
<feature type="compositionally biased region" description="Basic and acidic residues" evidence="6">
    <location>
        <begin position="150"/>
        <end position="160"/>
    </location>
</feature>
<evidence type="ECO:0000256" key="1">
    <source>
        <dbReference type="ARBA" id="ARBA00022723"/>
    </source>
</evidence>
<dbReference type="GO" id="GO:0046872">
    <property type="term" value="F:metal ion binding"/>
    <property type="evidence" value="ECO:0007669"/>
    <property type="project" value="UniProtKB-KW"/>
</dbReference>
<proteinExistence type="predicted"/>
<dbReference type="InterPro" id="IPR022830">
    <property type="entry name" value="Indigdn_synthA-like"/>
</dbReference>
<dbReference type="SUPFAM" id="SSF56112">
    <property type="entry name" value="Protein kinase-like (PK-like)"/>
    <property type="match status" value="1"/>
</dbReference>
<dbReference type="PANTHER" id="PTHR42909">
    <property type="entry name" value="ZGC:136858"/>
    <property type="match status" value="1"/>
</dbReference>
<evidence type="ECO:0000313" key="7">
    <source>
        <dbReference type="EMBL" id="KAK7752467.1"/>
    </source>
</evidence>
<dbReference type="Gene3D" id="3.40.1790.10">
    <property type="entry name" value="Indigoidine synthase domain"/>
    <property type="match status" value="1"/>
</dbReference>
<keyword evidence="3" id="KW-0464">Manganese</keyword>
<sequence length="1395" mass="150157">MPSATSERSVSNHSTETLGVVGSSRGQAAAREQDDDYDDDRDAAAAEDLALSSPERSPAPSSSGHHSSSINSDGRGDADEDGGDGPGGTDDAVGSGINAVKQQDQQQPTVPYIKTLEEIYRVVDSLTNSPVDAAGNNIRGRHRESHHHNHQDSFNDKPDANPDSDSDIGHYDGYNSGDDDDGFYDIPIPRAGPDATCPACATPYDVAAADPLFSTSTLLHHRPHQRFRSTLHLLYNDPLKHTWALGSRLVVTETDGADDSQPGGPEVALAEAARMLRATTRVPVPAVLAAWKEADGRVVTVCERVGGGGGGGDGGGGRGRARRTRRLYDVWWELTAVERERLARRVAGYAEQWRRNYSDAISSISGYPIVRGYETLLGSGRGVCFGGDYNDDGGGGGGVLEEESGTGFPHCRSDIEFWGAIEERLLGLRRRRRKPKEKTGGSSDEDEDTMSVLREYMPESYPCVLTHGDLSTRNVLVEMRNYNGNGSGGGGGGGTGVEVAAILGFENAASLPVWAEGVCARFCYCREDEQWKALLSRYLPSGNPAAFDWWRLWRAVRGDGDDAAAIDGNAKRSSRINEARVRMLKERCRRWPKPPEERRAFNTARTEPGARQVPRREPATAAAAAEDGDEDGRAKDSPTAARPLREEEEGDVSAGLGAGDYRSRRETLDPSTSLGRPVFNPEPIRFSDPEHNDEEDASGDIASPVDGDRNKPEESPLAEASEPYKTSTLRERDVRGRQLEKDDEDLSEQVQHGKERPLDGKQTELRDKRATWHTSRAMGSNGSLSDRHNSFTEPNNTSDGMDLAEGSSSLGRSKDTSPNPNVHRPALTTAATDTHTAERDQRTRGRPRQRNSTTVKRTSMRSFGPQVTLQPFTLQPLSSAVEGRPHSLPPVVNAISAADMEKLRNIGENDSNDNDIDNKNSDDNDGQGSRDVVEGLGGRETEERDAPSNTNTNKHARDTLPIIQESPATPRRPMVQGPSGGGGGGRVRPASLYGTLQAWGQKNRGPAATAGTGSSANDRSGAHKRARSEVALLRSNPSSQPLLRPHRTTINRAPLGGSGPGRTFVRPNASSSLGKLAGLKDLLKVSEEVKDALATNKPVVALESTIYTHGAIGDLGLEEIVRQHGGVPAVVGILDGVPTVGLLPDDVTRMIEGSAMKVSRRDIAYLVGMGMMGQKIHGGTTIAGTMILARLAGIRVFGTGGLGGVHRGGHVSMDISADLTELGRTRMAVIASGCKGFLDIPRTLEYLETQGVYVSTFADGRRSNIDFPTFWARDSGIRSPSVVDTEEQAAAIILAQEKLNIESGLLFANPIPEEFAIPRSEMDAIIEQAVRESSEQGAVGHENTPFILRRIRDLTDGRSVTANKFLVQANVERATKIAVAVSRLISGDLALSSEQ</sequence>
<feature type="region of interest" description="Disordered" evidence="6">
    <location>
        <begin position="906"/>
        <end position="990"/>
    </location>
</feature>
<keyword evidence="2" id="KW-0378">Hydrolase</keyword>
<comment type="caution">
    <text evidence="7">The sequence shown here is derived from an EMBL/GenBank/DDBJ whole genome shotgun (WGS) entry which is preliminary data.</text>
</comment>
<feature type="compositionally biased region" description="Basic residues" evidence="6">
    <location>
        <begin position="139"/>
        <end position="149"/>
    </location>
</feature>
<dbReference type="GO" id="GO:0004730">
    <property type="term" value="F:pseudouridylate synthase activity"/>
    <property type="evidence" value="ECO:0007669"/>
    <property type="project" value="InterPro"/>
</dbReference>
<dbReference type="InterPro" id="IPR007342">
    <property type="entry name" value="PsuG"/>
</dbReference>
<keyword evidence="1" id="KW-0479">Metal-binding</keyword>
<evidence type="ECO:0000256" key="3">
    <source>
        <dbReference type="ARBA" id="ARBA00023211"/>
    </source>
</evidence>
<evidence type="ECO:0000256" key="6">
    <source>
        <dbReference type="SAM" id="MobiDB-lite"/>
    </source>
</evidence>